<organism evidence="2 3">
    <name type="scientific">Methylorubrum populi</name>
    <dbReference type="NCBI Taxonomy" id="223967"/>
    <lineage>
        <taxon>Bacteria</taxon>
        <taxon>Pseudomonadati</taxon>
        <taxon>Pseudomonadota</taxon>
        <taxon>Alphaproteobacteria</taxon>
        <taxon>Hyphomicrobiales</taxon>
        <taxon>Methylobacteriaceae</taxon>
        <taxon>Methylorubrum</taxon>
    </lineage>
</organism>
<sequence length="464" mass="50276">MKRVAAELALTVRDARVRWIGAMLVLLLALTGFGAWREAQLYAAQAAQITAAERERWLGQDAKNPHSADHFGLWVFRPSAPLAVLDPGTEPYTGRMVRVEAHVFNDAVYRAVQDAGPLARTGLGTIADIVQLVVPLAAILLGFSAFAADRERGTLRLALGNGAPPGRLFAARFAALLLVLILVVGCPLLAIGGLVMAGQDGDDWQVPARLLSWIAVQIAYASVFLLLAMLVSLVARTARAALAAALVAWVLLCVAAPRLATASVDAFAPALSYREVRARIDAGFRAHKTAEAGDERAREVLARYGVDSASELPVDLDGLMMFENESHNFTVYDRELGAFFESLAGQERAFAWAGLLSPRVALQALSQTLAGTDFAQHAHFVWSAEAYRRRISERMNGEIRDRPQHGRGRLIAGSELWQQIPPFVHAPLPFTQSLADARVPALVLALWLALLAGLSLPMIRRLKP</sequence>
<protein>
    <submittedName>
        <fullName evidence="2">DUF3526 domain-containing protein</fullName>
    </submittedName>
</protein>
<evidence type="ECO:0000313" key="3">
    <source>
        <dbReference type="Proteomes" id="UP000742631"/>
    </source>
</evidence>
<proteinExistence type="predicted"/>
<evidence type="ECO:0000313" key="2">
    <source>
        <dbReference type="EMBL" id="HJE23625.1"/>
    </source>
</evidence>
<dbReference type="Pfam" id="PF12679">
    <property type="entry name" value="ABC2_membrane_2"/>
    <property type="match status" value="1"/>
</dbReference>
<name>A0A921E1N3_9HYPH</name>
<dbReference type="Proteomes" id="UP000742631">
    <property type="component" value="Unassembled WGS sequence"/>
</dbReference>
<feature type="transmembrane region" description="Helical" evidence="1">
    <location>
        <begin position="169"/>
        <end position="198"/>
    </location>
</feature>
<reference evidence="2" key="1">
    <citation type="journal article" date="2021" name="PeerJ">
        <title>Extensive microbial diversity within the chicken gut microbiome revealed by metagenomics and culture.</title>
        <authorList>
            <person name="Gilroy R."/>
            <person name="Ravi A."/>
            <person name="Getino M."/>
            <person name="Pursley I."/>
            <person name="Horton D.L."/>
            <person name="Alikhan N.F."/>
            <person name="Baker D."/>
            <person name="Gharbi K."/>
            <person name="Hall N."/>
            <person name="Watson M."/>
            <person name="Adriaenssens E.M."/>
            <person name="Foster-Nyarko E."/>
            <person name="Jarju S."/>
            <person name="Secka A."/>
            <person name="Antonio M."/>
            <person name="Oren A."/>
            <person name="Chaudhuri R.R."/>
            <person name="La Ragione R."/>
            <person name="Hildebrand F."/>
            <person name="Pallen M.J."/>
        </authorList>
    </citation>
    <scope>NUCLEOTIDE SEQUENCE</scope>
    <source>
        <strain evidence="2">316</strain>
    </source>
</reference>
<feature type="transmembrane region" description="Helical" evidence="1">
    <location>
        <begin position="129"/>
        <end position="148"/>
    </location>
</feature>
<dbReference type="GO" id="GO:0005886">
    <property type="term" value="C:plasma membrane"/>
    <property type="evidence" value="ECO:0007669"/>
    <property type="project" value="UniProtKB-SubCell"/>
</dbReference>
<feature type="transmembrane region" description="Helical" evidence="1">
    <location>
        <begin position="439"/>
        <end position="459"/>
    </location>
</feature>
<dbReference type="PANTHER" id="PTHR43471:SF1">
    <property type="entry name" value="ABC TRANSPORTER PERMEASE PROTEIN NOSY-RELATED"/>
    <property type="match status" value="1"/>
</dbReference>
<accession>A0A921E1N3</accession>
<gene>
    <name evidence="2" type="ORF">K8W01_08190</name>
</gene>
<keyword evidence="1" id="KW-1133">Transmembrane helix</keyword>
<feature type="transmembrane region" description="Helical" evidence="1">
    <location>
        <begin position="20"/>
        <end position="36"/>
    </location>
</feature>
<dbReference type="AlphaFoldDB" id="A0A921E1N3"/>
<dbReference type="Pfam" id="PF12040">
    <property type="entry name" value="DUF3526"/>
    <property type="match status" value="1"/>
</dbReference>
<reference evidence="2" key="2">
    <citation type="submission" date="2021-09" db="EMBL/GenBank/DDBJ databases">
        <authorList>
            <person name="Gilroy R."/>
        </authorList>
    </citation>
    <scope>NUCLEOTIDE SEQUENCE</scope>
    <source>
        <strain evidence="2">316</strain>
    </source>
</reference>
<feature type="transmembrane region" description="Helical" evidence="1">
    <location>
        <begin position="240"/>
        <end position="260"/>
    </location>
</feature>
<keyword evidence="1" id="KW-0472">Membrane</keyword>
<dbReference type="InterPro" id="IPR021913">
    <property type="entry name" value="DUF3526"/>
</dbReference>
<comment type="caution">
    <text evidence="2">The sequence shown here is derived from an EMBL/GenBank/DDBJ whole genome shotgun (WGS) entry which is preliminary data.</text>
</comment>
<keyword evidence="1" id="KW-0812">Transmembrane</keyword>
<evidence type="ECO:0000256" key="1">
    <source>
        <dbReference type="SAM" id="Phobius"/>
    </source>
</evidence>
<feature type="transmembrane region" description="Helical" evidence="1">
    <location>
        <begin position="210"/>
        <end position="233"/>
    </location>
</feature>
<dbReference type="EMBL" id="DYYG01000026">
    <property type="protein sequence ID" value="HJE23625.1"/>
    <property type="molecule type" value="Genomic_DNA"/>
</dbReference>
<dbReference type="GO" id="GO:0140359">
    <property type="term" value="F:ABC-type transporter activity"/>
    <property type="evidence" value="ECO:0007669"/>
    <property type="project" value="InterPro"/>
</dbReference>
<dbReference type="PANTHER" id="PTHR43471">
    <property type="entry name" value="ABC TRANSPORTER PERMEASE"/>
    <property type="match status" value="1"/>
</dbReference>